<dbReference type="InterPro" id="IPR036770">
    <property type="entry name" value="Ankyrin_rpt-contain_sf"/>
</dbReference>
<evidence type="ECO:0000256" key="4">
    <source>
        <dbReference type="SAM" id="Coils"/>
    </source>
</evidence>
<sequence>MSRMKKQDLEQGLYVEKASIVEARIEYVSTKDAPERKPELDIVVVPGFGANPLKCWAWDSEKGDGSYDVRSQQKDEKFNWITSPDGLSEKFPGARILRYGFASAWQGTCQIENYFDSIVQGLLILLRKHRKEYNEKGRPIVFIGHSMGGLVIAKALTEMDRLRDDFGELLPCVTGCALFGTPFFGTGMASFFSRVVEMMREQGLKVSGAFWGMMKPDSDFLQTLRREITHLVKRTSPPIDMRCIYELLPVEKTDYFPERGSKSNEPKSVHESDPSYLSFVKGLDETKLWELKEWYESCLKNDNYCFVTKASATMDYMPGVGLQCNHRGLVTFEHKDTQKYGLVLEELDRLVSTAVNACRKRLQASSQHSMSPQAVDALRNMLNSGLKHDHDSIVKNQKGEKSWVLQDKRYIEWESLESTSSFFWIQGRPGVGKTSATLSAIASIRHKIEKSLNPGNAGLTPLLAYFLCDSSRNGSSAIELLKSLVLQLISQNPLLADHGKHLLRKSQYHRSIYPADELSGDDTMATMSLPNLWRCFTDIIADDSIGDIYVVINNIHLLKHDEDSDSLIESIYHSIIAPSNDQDRTGGRSNRRWLITRTEGADGRRFEKLIDTGISYVADLSTSEFAEKVKNSLKYYVQRKVVNLHQTKYYEPDQRYMIEDMMIDHADNTHWIDIQCIRLEELEQQSSTETITKTLGLTNASSLEKLVRHCWLTVLERNPQLTLSLAEILRALVLAFRSPSVEELCILSGIKDESKVILLIDQCAPMIRLDRQEKGITFVKFENATLKNQLLLKSDELLGLSGVSVNEKSRAETKRYHGVLAWRCFSYMQKALSPAVAGVNRSMFVGSSYPLDFWMDHAIRGKSELSEDLARHLHVFWERVSPLRNAWLALSLPTAQSFEHGISTEGMTALHAAAAYGFDRLVSSLITNGHQHEVDCANLDGYTPLHIAAVFNHTETIKVLLNDSGEDAVNKHMKLLGTPLHLSAIQGHLATLKLLLSRGANPNALSETYGPVINAAIKSGRSEAVQELLGHKNIDLDASNPDGSPPLALAAGLSPEDVFKQILLGGKAKWTAQHHRQALVQACRNNKPGNIRALLEHPRTSFNDDTLASAVLTAAIENNWDCVLAISRPDLGGSNVFYLAAVTLRDGPASTTVLKETWRASHASIAKEVLNEALYQATDNQKVDTVAWLLDHCKADANATDYRPSILDSVRSTAIPTFGNTLAAAAWDGTIEIVRTLIKHGAHIDSPTGCPLQLAAKEGHAEVVRHLLSHGAQVDRIPGEEDSYRGSDFQEGTALQAACEAGKTEVVRVLLQWKANPNLGRGPYNSPILATTARNRSEILKLLIDAPGIDVNVKGPKNSTTPLMNAAFLMTYEDTELLLNAGADVNQWGHHDETALIRAARKGDAKILRLIISRGANILHAGKDEQTALDIAASKANVECLQVLAESVSPLFRGLKRAIANGSTFARDLVARPEDDHDIVDMTTVNQLREKIVGLERDLEELNRMRKGWNGMMSQVQEAEKSTVSYKNQMDQMRSERVEESARIEKERGEYEAARYGFAKLQEEKDALKQNVAAAKLSLEAQERDFSMSLQQKQKEMEGIYSLWTDTEARRKSAADEAMEVRRQLRATEDEANRIQQAMSDQIESLQKELEFSKQQADGKATPLGGRDDESFTEGDDALMSQNAGSSLSVSSAQDATGDTGTGKSAAKRFKDMRHNSTQFMAEFVSKKRGSPKPDGQK</sequence>
<dbReference type="PANTHER" id="PTHR24198:SF165">
    <property type="entry name" value="ANKYRIN REPEAT-CONTAINING PROTEIN-RELATED"/>
    <property type="match status" value="1"/>
</dbReference>
<reference evidence="8 9" key="1">
    <citation type="submission" date="2016-10" db="EMBL/GenBank/DDBJ databases">
        <title>The genome sequence of Colletotrichum fioriniae PJ7.</title>
        <authorList>
            <person name="Baroncelli R."/>
        </authorList>
    </citation>
    <scope>NUCLEOTIDE SEQUENCE [LARGE SCALE GENOMIC DNA]</scope>
    <source>
        <strain evidence="8 9">IMI 384185</strain>
    </source>
</reference>
<dbReference type="EMBL" id="MOPA01000018">
    <property type="protein sequence ID" value="KAK1520226.1"/>
    <property type="molecule type" value="Genomic_DNA"/>
</dbReference>
<dbReference type="SUPFAM" id="SSF53474">
    <property type="entry name" value="alpha/beta-Hydrolases"/>
    <property type="match status" value="1"/>
</dbReference>
<dbReference type="Gene3D" id="3.40.50.1820">
    <property type="entry name" value="alpha/beta hydrolase"/>
    <property type="match status" value="1"/>
</dbReference>
<evidence type="ECO:0000256" key="6">
    <source>
        <dbReference type="SAM" id="Phobius"/>
    </source>
</evidence>
<evidence type="ECO:0000256" key="2">
    <source>
        <dbReference type="ARBA" id="ARBA00023043"/>
    </source>
</evidence>
<dbReference type="Pfam" id="PF12796">
    <property type="entry name" value="Ank_2"/>
    <property type="match status" value="3"/>
</dbReference>
<evidence type="ECO:0000256" key="3">
    <source>
        <dbReference type="PROSITE-ProRule" id="PRU00023"/>
    </source>
</evidence>
<keyword evidence="9" id="KW-1185">Reference proteome</keyword>
<dbReference type="InterPro" id="IPR056884">
    <property type="entry name" value="NPHP3-like_N"/>
</dbReference>
<dbReference type="InterPro" id="IPR029058">
    <property type="entry name" value="AB_hydrolase_fold"/>
</dbReference>
<keyword evidence="2 3" id="KW-0040">ANK repeat</keyword>
<feature type="repeat" description="ANK" evidence="3">
    <location>
        <begin position="1391"/>
        <end position="1423"/>
    </location>
</feature>
<keyword evidence="1" id="KW-0677">Repeat</keyword>
<protein>
    <recommendedName>
        <fullName evidence="7">Nephrocystin 3-like N-terminal domain-containing protein</fullName>
    </recommendedName>
</protein>
<dbReference type="SUPFAM" id="SSF48403">
    <property type="entry name" value="Ankyrin repeat"/>
    <property type="match status" value="2"/>
</dbReference>
<feature type="repeat" description="ANK" evidence="3">
    <location>
        <begin position="1251"/>
        <end position="1279"/>
    </location>
</feature>
<keyword evidence="4" id="KW-0175">Coiled coil</keyword>
<feature type="compositionally biased region" description="Polar residues" evidence="5">
    <location>
        <begin position="1680"/>
        <end position="1703"/>
    </location>
</feature>
<dbReference type="GeneID" id="85383425"/>
<evidence type="ECO:0000256" key="1">
    <source>
        <dbReference type="ARBA" id="ARBA00022737"/>
    </source>
</evidence>
<feature type="region of interest" description="Disordered" evidence="5">
    <location>
        <begin position="1651"/>
        <end position="1738"/>
    </location>
</feature>
<dbReference type="SMART" id="SM00248">
    <property type="entry name" value="ANK"/>
    <property type="match status" value="13"/>
</dbReference>
<comment type="caution">
    <text evidence="8">The sequence shown here is derived from an EMBL/GenBank/DDBJ whole genome shotgun (WGS) entry which is preliminary data.</text>
</comment>
<dbReference type="Proteomes" id="UP001241169">
    <property type="component" value="Unassembled WGS sequence"/>
</dbReference>
<evidence type="ECO:0000256" key="5">
    <source>
        <dbReference type="SAM" id="MobiDB-lite"/>
    </source>
</evidence>
<feature type="repeat" description="ANK" evidence="3">
    <location>
        <begin position="905"/>
        <end position="929"/>
    </location>
</feature>
<feature type="repeat" description="ANK" evidence="3">
    <location>
        <begin position="978"/>
        <end position="1007"/>
    </location>
</feature>
<feature type="domain" description="Nephrocystin 3-like N-terminal" evidence="7">
    <location>
        <begin position="402"/>
        <end position="507"/>
    </location>
</feature>
<organism evidence="8 9">
    <name type="scientific">Colletotrichum paranaense</name>
    <dbReference type="NCBI Taxonomy" id="1914294"/>
    <lineage>
        <taxon>Eukaryota</taxon>
        <taxon>Fungi</taxon>
        <taxon>Dikarya</taxon>
        <taxon>Ascomycota</taxon>
        <taxon>Pezizomycotina</taxon>
        <taxon>Sordariomycetes</taxon>
        <taxon>Hypocreomycetidae</taxon>
        <taxon>Glomerellales</taxon>
        <taxon>Glomerellaceae</taxon>
        <taxon>Colletotrichum</taxon>
        <taxon>Colletotrichum acutatum species complex</taxon>
    </lineage>
</organism>
<feature type="repeat" description="ANK" evidence="3">
    <location>
        <begin position="1358"/>
        <end position="1390"/>
    </location>
</feature>
<dbReference type="PRINTS" id="PR01415">
    <property type="entry name" value="ANKYRIN"/>
</dbReference>
<evidence type="ECO:0000313" key="9">
    <source>
        <dbReference type="Proteomes" id="UP001241169"/>
    </source>
</evidence>
<dbReference type="PANTHER" id="PTHR24198">
    <property type="entry name" value="ANKYRIN REPEAT AND PROTEIN KINASE DOMAIN-CONTAINING PROTEIN"/>
    <property type="match status" value="1"/>
</dbReference>
<feature type="transmembrane region" description="Helical" evidence="6">
    <location>
        <begin position="169"/>
        <end position="192"/>
    </location>
</feature>
<dbReference type="PROSITE" id="PS50088">
    <property type="entry name" value="ANK_REPEAT"/>
    <property type="match status" value="6"/>
</dbReference>
<dbReference type="RefSeq" id="XP_060341958.1">
    <property type="nucleotide sequence ID" value="XM_060499526.1"/>
</dbReference>
<keyword evidence="6" id="KW-1133">Transmembrane helix</keyword>
<dbReference type="InterPro" id="IPR002110">
    <property type="entry name" value="Ankyrin_rpt"/>
</dbReference>
<evidence type="ECO:0000313" key="8">
    <source>
        <dbReference type="EMBL" id="KAK1520226.1"/>
    </source>
</evidence>
<dbReference type="Gene3D" id="1.25.40.20">
    <property type="entry name" value="Ankyrin repeat-containing domain"/>
    <property type="match status" value="4"/>
</dbReference>
<evidence type="ECO:0000259" key="7">
    <source>
        <dbReference type="Pfam" id="PF24883"/>
    </source>
</evidence>
<keyword evidence="6" id="KW-0472">Membrane</keyword>
<name>A0ABQ9RZV8_9PEZI</name>
<keyword evidence="6" id="KW-0812">Transmembrane</keyword>
<dbReference type="PROSITE" id="PS50297">
    <property type="entry name" value="ANK_REP_REGION"/>
    <property type="match status" value="5"/>
</dbReference>
<accession>A0ABQ9RZV8</accession>
<feature type="repeat" description="ANK" evidence="3">
    <location>
        <begin position="940"/>
        <end position="972"/>
    </location>
</feature>
<feature type="coiled-coil region" evidence="4">
    <location>
        <begin position="1485"/>
        <end position="1585"/>
    </location>
</feature>
<proteinExistence type="predicted"/>
<gene>
    <name evidence="8" type="ORF">CPAR01_15277</name>
</gene>
<dbReference type="Pfam" id="PF24883">
    <property type="entry name" value="NPHP3_N"/>
    <property type="match status" value="1"/>
</dbReference>